<dbReference type="EMBL" id="CAJOAX010005521">
    <property type="protein sequence ID" value="CAF3951136.1"/>
    <property type="molecule type" value="Genomic_DNA"/>
</dbReference>
<dbReference type="SUPFAM" id="SSF53649">
    <property type="entry name" value="Alkaline phosphatase-like"/>
    <property type="match status" value="1"/>
</dbReference>
<gene>
    <name evidence="1" type="ORF">OTI717_LOCUS26389</name>
</gene>
<dbReference type="AlphaFoldDB" id="A0A819KKX5"/>
<evidence type="ECO:0008006" key="3">
    <source>
        <dbReference type="Google" id="ProtNLM"/>
    </source>
</evidence>
<dbReference type="Proteomes" id="UP000663823">
    <property type="component" value="Unassembled WGS sequence"/>
</dbReference>
<organism evidence="1 2">
    <name type="scientific">Rotaria sordida</name>
    <dbReference type="NCBI Taxonomy" id="392033"/>
    <lineage>
        <taxon>Eukaryota</taxon>
        <taxon>Metazoa</taxon>
        <taxon>Spiralia</taxon>
        <taxon>Gnathifera</taxon>
        <taxon>Rotifera</taxon>
        <taxon>Eurotatoria</taxon>
        <taxon>Bdelloidea</taxon>
        <taxon>Philodinida</taxon>
        <taxon>Philodinidae</taxon>
        <taxon>Rotaria</taxon>
    </lineage>
</organism>
<dbReference type="Gene3D" id="3.40.720.10">
    <property type="entry name" value="Alkaline Phosphatase, subunit A"/>
    <property type="match status" value="1"/>
</dbReference>
<evidence type="ECO:0000313" key="1">
    <source>
        <dbReference type="EMBL" id="CAF3951136.1"/>
    </source>
</evidence>
<name>A0A819KKX5_9BILA</name>
<comment type="caution">
    <text evidence="1">The sequence shown here is derived from an EMBL/GenBank/DDBJ whole genome shotgun (WGS) entry which is preliminary data.</text>
</comment>
<evidence type="ECO:0000313" key="2">
    <source>
        <dbReference type="Proteomes" id="UP000663823"/>
    </source>
</evidence>
<accession>A0A819KKX5</accession>
<reference evidence="1" key="1">
    <citation type="submission" date="2021-02" db="EMBL/GenBank/DDBJ databases">
        <authorList>
            <person name="Nowell W R."/>
        </authorList>
    </citation>
    <scope>NUCLEOTIDE SEQUENCE</scope>
</reference>
<dbReference type="InterPro" id="IPR017850">
    <property type="entry name" value="Alkaline_phosphatase_core_sf"/>
</dbReference>
<protein>
    <recommendedName>
        <fullName evidence="3">Sulfatase N-terminal domain-containing protein</fullName>
    </recommendedName>
</protein>
<proteinExistence type="predicted"/>
<sequence>MKKIQKIVSYTRAYVGGDNGPYTQPPPILAPDYMNLLTRKIWEAINYRMTHHQEDWLIIIRTDHGREPITGKEHDDQTDRKRTTWIITNSQEMNTYFHDFQPAIIDIYPTIAKLIGPSISIETERELD</sequence>